<keyword evidence="3" id="KW-1185">Reference proteome</keyword>
<keyword evidence="2" id="KW-0548">Nucleotidyltransferase</keyword>
<keyword evidence="2" id="KW-0808">Transferase</keyword>
<accession>A0AAV4ARL5</accession>
<reference evidence="2 3" key="1">
    <citation type="journal article" date="2021" name="Elife">
        <title>Chloroplast acquisition without the gene transfer in kleptoplastic sea slugs, Plakobranchus ocellatus.</title>
        <authorList>
            <person name="Maeda T."/>
            <person name="Takahashi S."/>
            <person name="Yoshida T."/>
            <person name="Shimamura S."/>
            <person name="Takaki Y."/>
            <person name="Nagai Y."/>
            <person name="Toyoda A."/>
            <person name="Suzuki Y."/>
            <person name="Arimoto A."/>
            <person name="Ishii H."/>
            <person name="Satoh N."/>
            <person name="Nishiyama T."/>
            <person name="Hasebe M."/>
            <person name="Maruyama T."/>
            <person name="Minagawa J."/>
            <person name="Obokata J."/>
            <person name="Shigenobu S."/>
        </authorList>
    </citation>
    <scope>NUCLEOTIDE SEQUENCE [LARGE SCALE GENOMIC DNA]</scope>
</reference>
<dbReference type="GO" id="GO:0003964">
    <property type="term" value="F:RNA-directed DNA polymerase activity"/>
    <property type="evidence" value="ECO:0007669"/>
    <property type="project" value="UniProtKB-KW"/>
</dbReference>
<name>A0AAV4ARL5_9GAST</name>
<evidence type="ECO:0000313" key="2">
    <source>
        <dbReference type="EMBL" id="GFO09935.1"/>
    </source>
</evidence>
<keyword evidence="2" id="KW-0695">RNA-directed DNA polymerase</keyword>
<feature type="region of interest" description="Disordered" evidence="1">
    <location>
        <begin position="1"/>
        <end position="20"/>
    </location>
</feature>
<sequence length="68" mass="7947">MKRSRMSFKTRKSRSSSIRKGKLDEDVWFKIVSQDIPRISQEPVKSLGRWYDSSLKDTKRGSEALEKA</sequence>
<organism evidence="2 3">
    <name type="scientific">Plakobranchus ocellatus</name>
    <dbReference type="NCBI Taxonomy" id="259542"/>
    <lineage>
        <taxon>Eukaryota</taxon>
        <taxon>Metazoa</taxon>
        <taxon>Spiralia</taxon>
        <taxon>Lophotrochozoa</taxon>
        <taxon>Mollusca</taxon>
        <taxon>Gastropoda</taxon>
        <taxon>Heterobranchia</taxon>
        <taxon>Euthyneura</taxon>
        <taxon>Panpulmonata</taxon>
        <taxon>Sacoglossa</taxon>
        <taxon>Placobranchoidea</taxon>
        <taxon>Plakobranchidae</taxon>
        <taxon>Plakobranchus</taxon>
    </lineage>
</organism>
<protein>
    <submittedName>
        <fullName evidence="2">Reverse transcriptase</fullName>
    </submittedName>
</protein>
<evidence type="ECO:0000256" key="1">
    <source>
        <dbReference type="SAM" id="MobiDB-lite"/>
    </source>
</evidence>
<dbReference type="EMBL" id="BLXT01004129">
    <property type="protein sequence ID" value="GFO09935.1"/>
    <property type="molecule type" value="Genomic_DNA"/>
</dbReference>
<proteinExistence type="predicted"/>
<dbReference type="Proteomes" id="UP000735302">
    <property type="component" value="Unassembled WGS sequence"/>
</dbReference>
<dbReference type="AlphaFoldDB" id="A0AAV4ARL5"/>
<evidence type="ECO:0000313" key="3">
    <source>
        <dbReference type="Proteomes" id="UP000735302"/>
    </source>
</evidence>
<comment type="caution">
    <text evidence="2">The sequence shown here is derived from an EMBL/GenBank/DDBJ whole genome shotgun (WGS) entry which is preliminary data.</text>
</comment>
<gene>
    <name evidence="2" type="ORF">PoB_003644000</name>
</gene>